<evidence type="ECO:0000259" key="1">
    <source>
        <dbReference type="Pfam" id="PF14111"/>
    </source>
</evidence>
<evidence type="ECO:0000313" key="2">
    <source>
        <dbReference type="EMBL" id="KAK5812430.1"/>
    </source>
</evidence>
<dbReference type="Pfam" id="PF14111">
    <property type="entry name" value="DUF4283"/>
    <property type="match status" value="1"/>
</dbReference>
<organism evidence="2 3">
    <name type="scientific">Gossypium arboreum</name>
    <name type="common">Tree cotton</name>
    <name type="synonym">Gossypium nanking</name>
    <dbReference type="NCBI Taxonomy" id="29729"/>
    <lineage>
        <taxon>Eukaryota</taxon>
        <taxon>Viridiplantae</taxon>
        <taxon>Streptophyta</taxon>
        <taxon>Embryophyta</taxon>
        <taxon>Tracheophyta</taxon>
        <taxon>Spermatophyta</taxon>
        <taxon>Magnoliopsida</taxon>
        <taxon>eudicotyledons</taxon>
        <taxon>Gunneridae</taxon>
        <taxon>Pentapetalae</taxon>
        <taxon>rosids</taxon>
        <taxon>malvids</taxon>
        <taxon>Malvales</taxon>
        <taxon>Malvaceae</taxon>
        <taxon>Malvoideae</taxon>
        <taxon>Gossypium</taxon>
    </lineage>
</organism>
<gene>
    <name evidence="2" type="ORF">PVK06_027860</name>
</gene>
<evidence type="ECO:0000313" key="3">
    <source>
        <dbReference type="Proteomes" id="UP001358586"/>
    </source>
</evidence>
<accession>A0ABR0P1H6</accession>
<dbReference type="InterPro" id="IPR040256">
    <property type="entry name" value="At4g02000-like"/>
</dbReference>
<keyword evidence="3" id="KW-1185">Reference proteome</keyword>
<dbReference type="InterPro" id="IPR025558">
    <property type="entry name" value="DUF4283"/>
</dbReference>
<reference evidence="2 3" key="1">
    <citation type="submission" date="2023-03" db="EMBL/GenBank/DDBJ databases">
        <title>WGS of Gossypium arboreum.</title>
        <authorList>
            <person name="Yu D."/>
        </authorList>
    </citation>
    <scope>NUCLEOTIDE SEQUENCE [LARGE SCALE GENOMIC DNA]</scope>
    <source>
        <tissue evidence="2">Leaf</tissue>
    </source>
</reference>
<comment type="caution">
    <text evidence="2">The sequence shown here is derived from an EMBL/GenBank/DDBJ whole genome shotgun (WGS) entry which is preliminary data.</text>
</comment>
<feature type="domain" description="DUF4283" evidence="1">
    <location>
        <begin position="38"/>
        <end position="110"/>
    </location>
</feature>
<dbReference type="Proteomes" id="UP001358586">
    <property type="component" value="Chromosome 8"/>
</dbReference>
<name>A0ABR0P1H6_GOSAR</name>
<dbReference type="PANTHER" id="PTHR31286">
    <property type="entry name" value="GLYCINE-RICH CELL WALL STRUCTURAL PROTEIN 1.8-LIKE"/>
    <property type="match status" value="1"/>
</dbReference>
<dbReference type="EMBL" id="JARKNE010000008">
    <property type="protein sequence ID" value="KAK5812430.1"/>
    <property type="molecule type" value="Genomic_DNA"/>
</dbReference>
<protein>
    <recommendedName>
        <fullName evidence="1">DUF4283 domain-containing protein</fullName>
    </recommendedName>
</protein>
<proteinExistence type="predicted"/>
<dbReference type="PANTHER" id="PTHR31286:SF167">
    <property type="entry name" value="OS09G0268800 PROTEIN"/>
    <property type="match status" value="1"/>
</dbReference>
<sequence>MSGVFESKDEKNEIALLEEELIQLTVKNSLVTPSENLTLICSICTKKTYNPDSLRAQLRSIWKTKKKFEILIAGQNLFTISFKDEEDLEQILERHPWLIRKQLIIFDRLTQPLERNKNQLTFSLFWMKVGPCPPECDKKDLMHAIGSTFGGVIRSDIKGEFC</sequence>